<sequence length="69" mass="8010">MYRKIYMVCAAMRKYSTRCTGNSMNTARFPIGTVLKVRVVTPCLMTFLLPQHELRSSEVFCFILKIVFP</sequence>
<reference evidence="1" key="1">
    <citation type="submission" date="2019-02" db="EMBL/GenBank/DDBJ databases">
        <authorList>
            <person name="Gruber-Vodicka R. H."/>
            <person name="Seah K. B. B."/>
        </authorList>
    </citation>
    <scope>NUCLEOTIDE SEQUENCE</scope>
    <source>
        <strain evidence="1">BECK_BZ125</strain>
    </source>
</reference>
<organism evidence="1">
    <name type="scientific">Candidatus Kentrum sp. TC</name>
    <dbReference type="NCBI Taxonomy" id="2126339"/>
    <lineage>
        <taxon>Bacteria</taxon>
        <taxon>Pseudomonadati</taxon>
        <taxon>Pseudomonadota</taxon>
        <taxon>Gammaproteobacteria</taxon>
        <taxon>Candidatus Kentrum</taxon>
    </lineage>
</organism>
<protein>
    <submittedName>
        <fullName evidence="1">Uncharacterized protein</fullName>
    </submittedName>
</protein>
<proteinExistence type="predicted"/>
<dbReference type="AlphaFoldDB" id="A0A450YV68"/>
<evidence type="ECO:0000313" key="1">
    <source>
        <dbReference type="EMBL" id="VFK45359.1"/>
    </source>
</evidence>
<accession>A0A450YV68</accession>
<dbReference type="EMBL" id="CAADFT010000047">
    <property type="protein sequence ID" value="VFK45359.1"/>
    <property type="molecule type" value="Genomic_DNA"/>
</dbReference>
<name>A0A450YV68_9GAMM</name>
<gene>
    <name evidence="1" type="ORF">BECKTC1821E_GA0114239_10474</name>
</gene>